<evidence type="ECO:0000256" key="2">
    <source>
        <dbReference type="PROSITE-ProRule" id="PRU00169"/>
    </source>
</evidence>
<feature type="domain" description="Response regulatory" evidence="3">
    <location>
        <begin position="21"/>
        <end position="135"/>
    </location>
</feature>
<dbReference type="OrthoDB" id="5456285at2"/>
<dbReference type="SUPFAM" id="SSF52172">
    <property type="entry name" value="CheY-like"/>
    <property type="match status" value="1"/>
</dbReference>
<evidence type="ECO:0000313" key="4">
    <source>
        <dbReference type="EMBL" id="BAC50941.1"/>
    </source>
</evidence>
<protein>
    <submittedName>
        <fullName evidence="4">Two-component response regulator</fullName>
    </submittedName>
</protein>
<keyword evidence="1 2" id="KW-0597">Phosphoprotein</keyword>
<dbReference type="Proteomes" id="UP000002526">
    <property type="component" value="Chromosome"/>
</dbReference>
<dbReference type="KEGG" id="bja:bll5676"/>
<dbReference type="PROSITE" id="PS50110">
    <property type="entry name" value="RESPONSE_REGULATORY"/>
    <property type="match status" value="1"/>
</dbReference>
<organism evidence="4 5">
    <name type="scientific">Bradyrhizobium diazoefficiens (strain JCM 10833 / BCRC 13528 / IAM 13628 / NBRC 14792 / USDA 110)</name>
    <dbReference type="NCBI Taxonomy" id="224911"/>
    <lineage>
        <taxon>Bacteria</taxon>
        <taxon>Pseudomonadati</taxon>
        <taxon>Pseudomonadota</taxon>
        <taxon>Alphaproteobacteria</taxon>
        <taxon>Hyphomicrobiales</taxon>
        <taxon>Nitrobacteraceae</taxon>
        <taxon>Bradyrhizobium</taxon>
    </lineage>
</organism>
<evidence type="ECO:0000256" key="1">
    <source>
        <dbReference type="ARBA" id="ARBA00022553"/>
    </source>
</evidence>
<gene>
    <name evidence="4" type="ordered locus">bll5676</name>
</gene>
<dbReference type="GO" id="GO:0000156">
    <property type="term" value="F:phosphorelay response regulator activity"/>
    <property type="evidence" value="ECO:0000318"/>
    <property type="project" value="GO_Central"/>
</dbReference>
<dbReference type="PhylomeDB" id="Q89IG3"/>
<keyword evidence="5" id="KW-1185">Reference proteome</keyword>
<name>Q89IG3_BRADU</name>
<dbReference type="Pfam" id="PF00072">
    <property type="entry name" value="Response_reg"/>
    <property type="match status" value="1"/>
</dbReference>
<dbReference type="Gene3D" id="3.40.50.2300">
    <property type="match status" value="1"/>
</dbReference>
<sequence>MGSRFESSILIDIREFFPMPRVLIIDDQKDVRAMVAIVLRVHRFEVAEAESGAAGLKAFAESPFDAAIVDIFLGDTSGVDVIASLRERAPGLPIIAVSGMTALDFMEQSPHLANVVCLQKPFRPNDLLQALRKAQAAAGGELPAAV</sequence>
<reference evidence="5" key="1">
    <citation type="journal article" date="2002" name="DNA Res.">
        <title>Complete genomic sequence of nitrogen-fixing symbiotic bacterium Bradyrhizobium japonicum USDA110.</title>
        <authorList>
            <person name="Kaneko T."/>
            <person name="Nakamura Y."/>
            <person name="Sato S."/>
            <person name="Minamisawa K."/>
            <person name="Uchiumi T."/>
            <person name="Sasamoto S."/>
            <person name="Watanabe A."/>
            <person name="Idesawa K."/>
            <person name="Iriguchi M."/>
            <person name="Kawashima K."/>
            <person name="Kohara M."/>
            <person name="Matsumoto M."/>
            <person name="Shimpo S."/>
            <person name="Tsuruoka H."/>
            <person name="Wada T."/>
            <person name="Yamada M."/>
            <person name="Tabata S."/>
        </authorList>
    </citation>
    <scope>NUCLEOTIDE SEQUENCE [LARGE SCALE GENOMIC DNA]</scope>
    <source>
        <strain evidence="5">JCM 10833 / BCRC 13528 / IAM 13628 / NBRC 14792 / USDA 110</strain>
    </source>
</reference>
<proteinExistence type="predicted"/>
<dbReference type="PANTHER" id="PTHR44591">
    <property type="entry name" value="STRESS RESPONSE REGULATOR PROTEIN 1"/>
    <property type="match status" value="1"/>
</dbReference>
<dbReference type="InterPro" id="IPR011006">
    <property type="entry name" value="CheY-like_superfamily"/>
</dbReference>
<feature type="modified residue" description="4-aspartylphosphate" evidence="2">
    <location>
        <position position="70"/>
    </location>
</feature>
<dbReference type="SMART" id="SM00448">
    <property type="entry name" value="REC"/>
    <property type="match status" value="1"/>
</dbReference>
<evidence type="ECO:0000259" key="3">
    <source>
        <dbReference type="PROSITE" id="PS50110"/>
    </source>
</evidence>
<evidence type="ECO:0000313" key="5">
    <source>
        <dbReference type="Proteomes" id="UP000002526"/>
    </source>
</evidence>
<dbReference type="PATRIC" id="fig|224911.5.peg.5786"/>
<accession>Q89IG3</accession>
<dbReference type="InParanoid" id="Q89IG3"/>
<dbReference type="AlphaFoldDB" id="Q89IG3"/>
<dbReference type="STRING" id="224911.AAV28_25885"/>
<dbReference type="HOGENOM" id="CLU_000445_69_8_5"/>
<dbReference type="GO" id="GO:0000160">
    <property type="term" value="P:phosphorelay signal transduction system"/>
    <property type="evidence" value="ECO:0000318"/>
    <property type="project" value="GO_Central"/>
</dbReference>
<dbReference type="InterPro" id="IPR050595">
    <property type="entry name" value="Bact_response_regulator"/>
</dbReference>
<dbReference type="InterPro" id="IPR001789">
    <property type="entry name" value="Sig_transdc_resp-reg_receiver"/>
</dbReference>
<dbReference type="EMBL" id="BA000040">
    <property type="protein sequence ID" value="BAC50941.1"/>
    <property type="molecule type" value="Genomic_DNA"/>
</dbReference>
<dbReference type="PANTHER" id="PTHR44591:SF23">
    <property type="entry name" value="CHEY SUBFAMILY"/>
    <property type="match status" value="1"/>
</dbReference>
<dbReference type="CDD" id="cd00156">
    <property type="entry name" value="REC"/>
    <property type="match status" value="1"/>
</dbReference>
<dbReference type="eggNOG" id="COG2204">
    <property type="taxonomic scope" value="Bacteria"/>
</dbReference>
<dbReference type="EnsemblBacteria" id="BAC50941">
    <property type="protein sequence ID" value="BAC50941"/>
    <property type="gene ID" value="BAC50941"/>
</dbReference>